<keyword evidence="1" id="KW-1133">Transmembrane helix</keyword>
<dbReference type="AlphaFoldDB" id="M0IIW5"/>
<dbReference type="PATRIC" id="fig|662480.6.peg.805"/>
<gene>
    <name evidence="2" type="ORF">C441_04139</name>
</gene>
<protein>
    <submittedName>
        <fullName evidence="2">Nitrite/nitrate reduction protein</fullName>
    </submittedName>
</protein>
<dbReference type="PANTHER" id="PTHR43471">
    <property type="entry name" value="ABC TRANSPORTER PERMEASE"/>
    <property type="match status" value="1"/>
</dbReference>
<sequence>MLLPLGVLLLSYQSIVGERTSGSVKFVLGLPLTRTDVLLGKVVGRTAGIAGPVSVAFLVIAGIGLVDHGLFDPFLFLGTVIVTLLYIGVLVSLAVSISAVVSRAVTAAGAVFAGVFLPLVLFWTRISTTVFTQMTGIPVNPFEPPASGPLFFLLRLSPAGAYHVVSNWLLGVGNSANMYSHVLTKLQPQTSTNAYVVEATFPPGTAPVYLHEAVGLLVLLAWLVVPLGLARHLFTRDDAV</sequence>
<feature type="transmembrane region" description="Helical" evidence="1">
    <location>
        <begin position="74"/>
        <end position="98"/>
    </location>
</feature>
<feature type="transmembrane region" description="Helical" evidence="1">
    <location>
        <begin position="213"/>
        <end position="234"/>
    </location>
</feature>
<dbReference type="PANTHER" id="PTHR43471:SF1">
    <property type="entry name" value="ABC TRANSPORTER PERMEASE PROTEIN NOSY-RELATED"/>
    <property type="match status" value="1"/>
</dbReference>
<evidence type="ECO:0000256" key="1">
    <source>
        <dbReference type="SAM" id="Phobius"/>
    </source>
</evidence>
<organism evidence="2 3">
    <name type="scientific">Haloferax sulfurifontis ATCC BAA-897</name>
    <dbReference type="NCBI Taxonomy" id="662480"/>
    <lineage>
        <taxon>Archaea</taxon>
        <taxon>Methanobacteriati</taxon>
        <taxon>Methanobacteriota</taxon>
        <taxon>Stenosarchaea group</taxon>
        <taxon>Halobacteria</taxon>
        <taxon>Halobacteriales</taxon>
        <taxon>Haloferacaceae</taxon>
        <taxon>Haloferax</taxon>
    </lineage>
</organism>
<comment type="caution">
    <text evidence="2">The sequence shown here is derived from an EMBL/GenBank/DDBJ whole genome shotgun (WGS) entry which is preliminary data.</text>
</comment>
<proteinExistence type="predicted"/>
<keyword evidence="1" id="KW-0472">Membrane</keyword>
<dbReference type="GO" id="GO:0140359">
    <property type="term" value="F:ABC-type transporter activity"/>
    <property type="evidence" value="ECO:0007669"/>
    <property type="project" value="InterPro"/>
</dbReference>
<feature type="transmembrane region" description="Helical" evidence="1">
    <location>
        <begin position="47"/>
        <end position="67"/>
    </location>
</feature>
<accession>M0IIW5</accession>
<dbReference type="GO" id="GO:0005886">
    <property type="term" value="C:plasma membrane"/>
    <property type="evidence" value="ECO:0007669"/>
    <property type="project" value="UniProtKB-SubCell"/>
</dbReference>
<dbReference type="EMBL" id="AOLM01000006">
    <property type="protein sequence ID" value="ELZ96700.1"/>
    <property type="molecule type" value="Genomic_DNA"/>
</dbReference>
<evidence type="ECO:0000313" key="3">
    <source>
        <dbReference type="Proteomes" id="UP000011508"/>
    </source>
</evidence>
<feature type="transmembrane region" description="Helical" evidence="1">
    <location>
        <begin position="104"/>
        <end position="124"/>
    </location>
</feature>
<reference evidence="2 3" key="1">
    <citation type="journal article" date="2014" name="PLoS Genet.">
        <title>Phylogenetically driven sequencing of extremely halophilic archaea reveals strategies for static and dynamic osmo-response.</title>
        <authorList>
            <person name="Becker E.A."/>
            <person name="Seitzer P.M."/>
            <person name="Tritt A."/>
            <person name="Larsen D."/>
            <person name="Krusor M."/>
            <person name="Yao A.I."/>
            <person name="Wu D."/>
            <person name="Madern D."/>
            <person name="Eisen J.A."/>
            <person name="Darling A.E."/>
            <person name="Facciotti M.T."/>
        </authorList>
    </citation>
    <scope>NUCLEOTIDE SEQUENCE [LARGE SCALE GENOMIC DNA]</scope>
    <source>
        <strain evidence="2 3">ATCC BAA-897</strain>
    </source>
</reference>
<keyword evidence="3" id="KW-1185">Reference proteome</keyword>
<name>M0IIW5_9EURY</name>
<dbReference type="Pfam" id="PF12679">
    <property type="entry name" value="ABC2_membrane_2"/>
    <property type="match status" value="1"/>
</dbReference>
<dbReference type="Proteomes" id="UP000011508">
    <property type="component" value="Unassembled WGS sequence"/>
</dbReference>
<evidence type="ECO:0000313" key="2">
    <source>
        <dbReference type="EMBL" id="ELZ96700.1"/>
    </source>
</evidence>
<keyword evidence="1" id="KW-0812">Transmembrane</keyword>